<dbReference type="OrthoDB" id="5293337at2"/>
<keyword evidence="1" id="KW-0251">Elongation factor</keyword>
<dbReference type="InterPro" id="IPR018151">
    <property type="entry name" value="TF_GreA/GreB_CS"/>
</dbReference>
<gene>
    <name evidence="1" type="ORF">E8M12_09205</name>
</gene>
<dbReference type="EMBL" id="SWDB01000021">
    <property type="protein sequence ID" value="TKB45364.1"/>
    <property type="molecule type" value="Genomic_DNA"/>
</dbReference>
<organism evidence="1 2">
    <name type="scientific">Thalassotalea mangrovi</name>
    <dbReference type="NCBI Taxonomy" id="2572245"/>
    <lineage>
        <taxon>Bacteria</taxon>
        <taxon>Pseudomonadati</taxon>
        <taxon>Pseudomonadota</taxon>
        <taxon>Gammaproteobacteria</taxon>
        <taxon>Alteromonadales</taxon>
        <taxon>Colwelliaceae</taxon>
        <taxon>Thalassotalea</taxon>
    </lineage>
</organism>
<dbReference type="InterPro" id="IPR036953">
    <property type="entry name" value="GreA/GreB_C_sf"/>
</dbReference>
<protein>
    <submittedName>
        <fullName evidence="1">GreA/GreB family elongation factor</fullName>
    </submittedName>
</protein>
<name>A0A4U1B4U3_9GAMM</name>
<evidence type="ECO:0000313" key="2">
    <source>
        <dbReference type="Proteomes" id="UP000307999"/>
    </source>
</evidence>
<accession>A0A4U1B4U3</accession>
<sequence length="155" mass="16552">MNKQVLIDKLIALAENNLEEAEQALQAAHAAAIDDQSVAENQYDTLGLEASYLALGQSKRIAELKSKVQGLKAFSPAHFKEDDEIGAGAIVQLDGTPTLYFLCPFSGGETLSAGNKTIIAISPQSPLGEELLELGVGDTVQLPNRQQSFEIIALE</sequence>
<evidence type="ECO:0000313" key="1">
    <source>
        <dbReference type="EMBL" id="TKB45364.1"/>
    </source>
</evidence>
<dbReference type="RefSeq" id="WP_136735851.1">
    <property type="nucleotide sequence ID" value="NZ_SWDB01000021.1"/>
</dbReference>
<dbReference type="AlphaFoldDB" id="A0A4U1B4U3"/>
<comment type="caution">
    <text evidence="1">The sequence shown here is derived from an EMBL/GenBank/DDBJ whole genome shotgun (WGS) entry which is preliminary data.</text>
</comment>
<dbReference type="SUPFAM" id="SSF54534">
    <property type="entry name" value="FKBP-like"/>
    <property type="match status" value="1"/>
</dbReference>
<dbReference type="Proteomes" id="UP000307999">
    <property type="component" value="Unassembled WGS sequence"/>
</dbReference>
<proteinExistence type="predicted"/>
<dbReference type="GO" id="GO:0003746">
    <property type="term" value="F:translation elongation factor activity"/>
    <property type="evidence" value="ECO:0007669"/>
    <property type="project" value="UniProtKB-KW"/>
</dbReference>
<dbReference type="GO" id="GO:0032784">
    <property type="term" value="P:regulation of DNA-templated transcription elongation"/>
    <property type="evidence" value="ECO:0007669"/>
    <property type="project" value="InterPro"/>
</dbReference>
<dbReference type="PROSITE" id="PS00830">
    <property type="entry name" value="GREAB_2"/>
    <property type="match status" value="1"/>
</dbReference>
<reference evidence="1 2" key="1">
    <citation type="submission" date="2019-04" db="EMBL/GenBank/DDBJ databases">
        <title>Thalassotalea guangxiensis sp. nov., isolated from sediment of the coastal wetland.</title>
        <authorList>
            <person name="Zheng S."/>
            <person name="Zhang D."/>
        </authorList>
    </citation>
    <scope>NUCLEOTIDE SEQUENCE [LARGE SCALE GENOMIC DNA]</scope>
    <source>
        <strain evidence="1 2">ZS-4</strain>
    </source>
</reference>
<keyword evidence="2" id="KW-1185">Reference proteome</keyword>
<dbReference type="GO" id="GO:0003677">
    <property type="term" value="F:DNA binding"/>
    <property type="evidence" value="ECO:0007669"/>
    <property type="project" value="InterPro"/>
</dbReference>
<keyword evidence="1" id="KW-0648">Protein biosynthesis</keyword>
<dbReference type="Gene3D" id="3.10.50.30">
    <property type="entry name" value="Transcription elongation factor, GreA/GreB, C-terminal domain"/>
    <property type="match status" value="1"/>
</dbReference>